<keyword evidence="2" id="KW-1185">Reference proteome</keyword>
<accession>A0ABD2C923</accession>
<dbReference type="Proteomes" id="UP001607302">
    <property type="component" value="Unassembled WGS sequence"/>
</dbReference>
<proteinExistence type="predicted"/>
<name>A0ABD2C923_VESSQ</name>
<dbReference type="AlphaFoldDB" id="A0ABD2C923"/>
<comment type="caution">
    <text evidence="1">The sequence shown here is derived from an EMBL/GenBank/DDBJ whole genome shotgun (WGS) entry which is preliminary data.</text>
</comment>
<evidence type="ECO:0000313" key="1">
    <source>
        <dbReference type="EMBL" id="KAL2741538.1"/>
    </source>
</evidence>
<evidence type="ECO:0000313" key="2">
    <source>
        <dbReference type="Proteomes" id="UP001607302"/>
    </source>
</evidence>
<protein>
    <submittedName>
        <fullName evidence="1">Uncharacterized protein</fullName>
    </submittedName>
</protein>
<sequence>MIELKHELVRCDLSLRLVRIVDDQFKISSHLYDSEDIDGVLMSSTNIYVNKRVKQLVLNIYYTGILLFTCQ</sequence>
<organism evidence="1 2">
    <name type="scientific">Vespula squamosa</name>
    <name type="common">Southern yellow jacket</name>
    <name type="synonym">Wasp</name>
    <dbReference type="NCBI Taxonomy" id="30214"/>
    <lineage>
        <taxon>Eukaryota</taxon>
        <taxon>Metazoa</taxon>
        <taxon>Ecdysozoa</taxon>
        <taxon>Arthropoda</taxon>
        <taxon>Hexapoda</taxon>
        <taxon>Insecta</taxon>
        <taxon>Pterygota</taxon>
        <taxon>Neoptera</taxon>
        <taxon>Endopterygota</taxon>
        <taxon>Hymenoptera</taxon>
        <taxon>Apocrita</taxon>
        <taxon>Aculeata</taxon>
        <taxon>Vespoidea</taxon>
        <taxon>Vespidae</taxon>
        <taxon>Vespinae</taxon>
        <taxon>Vespula</taxon>
    </lineage>
</organism>
<gene>
    <name evidence="1" type="ORF">V1478_000090</name>
</gene>
<dbReference type="EMBL" id="JAUDFV010000012">
    <property type="protein sequence ID" value="KAL2741538.1"/>
    <property type="molecule type" value="Genomic_DNA"/>
</dbReference>
<reference evidence="1 2" key="1">
    <citation type="journal article" date="2024" name="Ann. Entomol. Soc. Am.">
        <title>Genomic analyses of the southern and eastern yellowjacket wasps (Hymenoptera: Vespidae) reveal evolutionary signatures of social life.</title>
        <authorList>
            <person name="Catto M.A."/>
            <person name="Caine P.B."/>
            <person name="Orr S.E."/>
            <person name="Hunt B.G."/>
            <person name="Goodisman M.A.D."/>
        </authorList>
    </citation>
    <scope>NUCLEOTIDE SEQUENCE [LARGE SCALE GENOMIC DNA]</scope>
    <source>
        <strain evidence="1">233</strain>
        <tissue evidence="1">Head and thorax</tissue>
    </source>
</reference>